<evidence type="ECO:0000256" key="2">
    <source>
        <dbReference type="SAM" id="SignalP"/>
    </source>
</evidence>
<comment type="caution">
    <text evidence="3">The sequence shown here is derived from an EMBL/GenBank/DDBJ whole genome shotgun (WGS) entry which is preliminary data.</text>
</comment>
<dbReference type="Proteomes" id="UP000782554">
    <property type="component" value="Unassembled WGS sequence"/>
</dbReference>
<dbReference type="RefSeq" id="WP_221603731.1">
    <property type="nucleotide sequence ID" value="NZ_JAIGNU010000003.1"/>
</dbReference>
<evidence type="ECO:0000256" key="1">
    <source>
        <dbReference type="SAM" id="MobiDB-lite"/>
    </source>
</evidence>
<accession>A0ABS7JY18</accession>
<evidence type="ECO:0000313" key="4">
    <source>
        <dbReference type="Proteomes" id="UP000782554"/>
    </source>
</evidence>
<name>A0ABS7JY18_9SPHN</name>
<sequence length="111" mass="11644">MFKALGIAACCAVCASPALAGQRAKAKPPVAPMPHDFDLASIPRSGEMAREDACPPDPVLPRLVDTRDFTPPTLELSLSDERGGPVLALGALGAKHKDAPRLAHVAVFMDF</sequence>
<protein>
    <submittedName>
        <fullName evidence="3">Uncharacterized protein</fullName>
    </submittedName>
</protein>
<organism evidence="3 4">
    <name type="scientific">Qipengyuania mesophila</name>
    <dbReference type="NCBI Taxonomy" id="2867246"/>
    <lineage>
        <taxon>Bacteria</taxon>
        <taxon>Pseudomonadati</taxon>
        <taxon>Pseudomonadota</taxon>
        <taxon>Alphaproteobacteria</taxon>
        <taxon>Sphingomonadales</taxon>
        <taxon>Erythrobacteraceae</taxon>
        <taxon>Qipengyuania</taxon>
    </lineage>
</organism>
<dbReference type="EMBL" id="JAIGNU010000003">
    <property type="protein sequence ID" value="MBX7502550.1"/>
    <property type="molecule type" value="Genomic_DNA"/>
</dbReference>
<evidence type="ECO:0000313" key="3">
    <source>
        <dbReference type="EMBL" id="MBX7502550.1"/>
    </source>
</evidence>
<feature type="signal peptide" evidence="2">
    <location>
        <begin position="1"/>
        <end position="20"/>
    </location>
</feature>
<reference evidence="3 4" key="1">
    <citation type="submission" date="2021-08" db="EMBL/GenBank/DDBJ databases">
        <title>Comparative Genomics Analysis of the Genus Qipengyuania Reveals Extensive Genetic Diversity and Metabolic Versatility, Including the Description of Fifteen Novel Species.</title>
        <authorList>
            <person name="Liu Y."/>
        </authorList>
    </citation>
    <scope>NUCLEOTIDE SEQUENCE [LARGE SCALE GENOMIC DNA]</scope>
    <source>
        <strain evidence="3 4">YG27</strain>
    </source>
</reference>
<feature type="chain" id="PRO_5046189992" evidence="2">
    <location>
        <begin position="21"/>
        <end position="111"/>
    </location>
</feature>
<gene>
    <name evidence="3" type="ORF">K3181_13985</name>
</gene>
<feature type="region of interest" description="Disordered" evidence="1">
    <location>
        <begin position="46"/>
        <end position="66"/>
    </location>
</feature>
<keyword evidence="4" id="KW-1185">Reference proteome</keyword>
<proteinExistence type="predicted"/>
<keyword evidence="2" id="KW-0732">Signal</keyword>